<dbReference type="EMBL" id="CP144748">
    <property type="protein sequence ID" value="WVZ68551.1"/>
    <property type="molecule type" value="Genomic_DNA"/>
</dbReference>
<feature type="compositionally biased region" description="Polar residues" evidence="1">
    <location>
        <begin position="54"/>
        <end position="72"/>
    </location>
</feature>
<evidence type="ECO:0000256" key="1">
    <source>
        <dbReference type="SAM" id="MobiDB-lite"/>
    </source>
</evidence>
<feature type="non-terminal residue" evidence="2">
    <location>
        <position position="1"/>
    </location>
</feature>
<accession>A0AAQ3T8L5</accession>
<gene>
    <name evidence="2" type="ORF">U9M48_017480</name>
</gene>
<feature type="compositionally biased region" description="Low complexity" evidence="1">
    <location>
        <begin position="153"/>
        <end position="164"/>
    </location>
</feature>
<keyword evidence="3" id="KW-1185">Reference proteome</keyword>
<feature type="region of interest" description="Disordered" evidence="1">
    <location>
        <begin position="28"/>
        <end position="141"/>
    </location>
</feature>
<reference evidence="2 3" key="1">
    <citation type="submission" date="2024-02" db="EMBL/GenBank/DDBJ databases">
        <title>High-quality chromosome-scale genome assembly of Pensacola bahiagrass (Paspalum notatum Flugge var. saurae).</title>
        <authorList>
            <person name="Vega J.M."/>
            <person name="Podio M."/>
            <person name="Orjuela J."/>
            <person name="Siena L.A."/>
            <person name="Pessino S.C."/>
            <person name="Combes M.C."/>
            <person name="Mariac C."/>
            <person name="Albertini E."/>
            <person name="Pupilli F."/>
            <person name="Ortiz J.P.A."/>
            <person name="Leblanc O."/>
        </authorList>
    </citation>
    <scope>NUCLEOTIDE SEQUENCE [LARGE SCALE GENOMIC DNA]</scope>
    <source>
        <strain evidence="2">R1</strain>
        <tissue evidence="2">Leaf</tissue>
    </source>
</reference>
<evidence type="ECO:0000313" key="2">
    <source>
        <dbReference type="EMBL" id="WVZ68551.1"/>
    </source>
</evidence>
<proteinExistence type="predicted"/>
<dbReference type="AlphaFoldDB" id="A0AAQ3T8L5"/>
<feature type="compositionally biased region" description="Basic residues" evidence="1">
    <location>
        <begin position="29"/>
        <end position="41"/>
    </location>
</feature>
<feature type="compositionally biased region" description="Polar residues" evidence="1">
    <location>
        <begin position="165"/>
        <end position="177"/>
    </location>
</feature>
<dbReference type="Proteomes" id="UP001341281">
    <property type="component" value="Chromosome 04"/>
</dbReference>
<feature type="compositionally biased region" description="Basic residues" evidence="1">
    <location>
        <begin position="182"/>
        <end position="199"/>
    </location>
</feature>
<protein>
    <submittedName>
        <fullName evidence="2">Uncharacterized protein</fullName>
    </submittedName>
</protein>
<feature type="region of interest" description="Disordered" evidence="1">
    <location>
        <begin position="153"/>
        <end position="199"/>
    </location>
</feature>
<name>A0AAQ3T8L5_PASNO</name>
<sequence length="199" mass="21865">AYGRKIEPLTDKSQWPLVELAFPVSAPLTRRKAGRQRKLRIKGCLEGGSKKKGANQSSNGDENVDNSASTNAKGKKMIRGPMTCKRCGEKGHRQASYKCPLNGTKKRKRKPRVNKTKGRKGLLSTPPRPTRDQILQDSPGRITRSKLAFLFGETTSTEASTSAAPNLSTPTKESSAGPTKKMTSKKTKKMTPRKNQKTQ</sequence>
<organism evidence="2 3">
    <name type="scientific">Paspalum notatum var. saurae</name>
    <dbReference type="NCBI Taxonomy" id="547442"/>
    <lineage>
        <taxon>Eukaryota</taxon>
        <taxon>Viridiplantae</taxon>
        <taxon>Streptophyta</taxon>
        <taxon>Embryophyta</taxon>
        <taxon>Tracheophyta</taxon>
        <taxon>Spermatophyta</taxon>
        <taxon>Magnoliopsida</taxon>
        <taxon>Liliopsida</taxon>
        <taxon>Poales</taxon>
        <taxon>Poaceae</taxon>
        <taxon>PACMAD clade</taxon>
        <taxon>Panicoideae</taxon>
        <taxon>Andropogonodae</taxon>
        <taxon>Paspaleae</taxon>
        <taxon>Paspalinae</taxon>
        <taxon>Paspalum</taxon>
    </lineage>
</organism>
<feature type="compositionally biased region" description="Basic residues" evidence="1">
    <location>
        <begin position="104"/>
        <end position="120"/>
    </location>
</feature>
<evidence type="ECO:0000313" key="3">
    <source>
        <dbReference type="Proteomes" id="UP001341281"/>
    </source>
</evidence>